<evidence type="ECO:0000313" key="10">
    <source>
        <dbReference type="Proteomes" id="UP000694394"/>
    </source>
</evidence>
<evidence type="ECO:0000259" key="8">
    <source>
        <dbReference type="PROSITE" id="PS50835"/>
    </source>
</evidence>
<dbReference type="GO" id="GO:0002323">
    <property type="term" value="P:natural killer cell activation involved in immune response"/>
    <property type="evidence" value="ECO:0007669"/>
    <property type="project" value="Ensembl"/>
</dbReference>
<dbReference type="InterPro" id="IPR015631">
    <property type="entry name" value="CD2/SLAM_rcpt"/>
</dbReference>
<evidence type="ECO:0000256" key="3">
    <source>
        <dbReference type="ARBA" id="ARBA00023136"/>
    </source>
</evidence>
<dbReference type="PANTHER" id="PTHR12080">
    <property type="entry name" value="SIGNALING LYMPHOCYTIC ACTIVATION MOLECULE"/>
    <property type="match status" value="1"/>
</dbReference>
<dbReference type="Gene3D" id="2.60.40.10">
    <property type="entry name" value="Immunoglobulins"/>
    <property type="match status" value="2"/>
</dbReference>
<name>A0A8C5XEB7_MICMU</name>
<feature type="compositionally biased region" description="Low complexity" evidence="5">
    <location>
        <begin position="292"/>
        <end position="305"/>
    </location>
</feature>
<reference evidence="9" key="1">
    <citation type="submission" date="2016-12" db="EMBL/GenBank/DDBJ databases">
        <title>Mouse lemur reference genome and diversity panel.</title>
        <authorList>
            <person name="Harris R."/>
            <person name="Larsen P."/>
            <person name="Liu Y."/>
            <person name="Hughes D.S."/>
            <person name="Murali S."/>
            <person name="Raveendran M."/>
            <person name="Korchina V."/>
            <person name="Wang M."/>
            <person name="Jhangiani S."/>
            <person name="Bandaranaike D."/>
            <person name="Bellair M."/>
            <person name="Blankenburg K."/>
            <person name="Chao H."/>
            <person name="Dahdouli M."/>
            <person name="Dinh H."/>
            <person name="Doddapaneni H."/>
            <person name="English A."/>
            <person name="Firestine M."/>
            <person name="Gnanaolivu R."/>
            <person name="Gross S."/>
            <person name="Hernandez B."/>
            <person name="Javaid M."/>
            <person name="Jayaseelan J."/>
            <person name="Jones J."/>
            <person name="Khan Z."/>
            <person name="Kovar C."/>
            <person name="Kurapati P."/>
            <person name="Le B."/>
            <person name="Lee S."/>
            <person name="Li M."/>
            <person name="Mathew T."/>
            <person name="Narasimhan A."/>
            <person name="Ngo D."/>
            <person name="Nguyen L."/>
            <person name="Okwuonu G."/>
            <person name="Ongeri F."/>
            <person name="Osuji N."/>
            <person name="Pu L.-L."/>
            <person name="Puazo M."/>
            <person name="Quiroz J."/>
            <person name="Raj R."/>
            <person name="Rajbhandari K."/>
            <person name="Reid J.G."/>
            <person name="Santibanez J."/>
            <person name="Sexton D."/>
            <person name="Skinner E."/>
            <person name="Vee V."/>
            <person name="Weissenberger G."/>
            <person name="Wu Y."/>
            <person name="Xin Y."/>
            <person name="Han Y."/>
            <person name="Campbell C."/>
            <person name="Brown A."/>
            <person name="Sullivan B."/>
            <person name="Shelton J."/>
            <person name="Brown S."/>
            <person name="Dudchenko O."/>
            <person name="Machol I."/>
            <person name="Durand N."/>
            <person name="Shamim M."/>
            <person name="Lieberman A."/>
            <person name="Muzny D.M."/>
            <person name="Richards S."/>
            <person name="Yoder A."/>
            <person name="Worley K.C."/>
            <person name="Rogers J."/>
            <person name="Gibbs R.A."/>
        </authorList>
    </citation>
    <scope>NUCLEOTIDE SEQUENCE [LARGE SCALE GENOMIC DNA]</scope>
</reference>
<dbReference type="Ensembl" id="ENSMICT00000014486.3">
    <property type="protein sequence ID" value="ENSMICP00000013203.2"/>
    <property type="gene ID" value="ENSMICG00000014489.3"/>
</dbReference>
<dbReference type="Pfam" id="PF11465">
    <property type="entry name" value="Receptor_2B4"/>
    <property type="match status" value="1"/>
</dbReference>
<dbReference type="InterPro" id="IPR003599">
    <property type="entry name" value="Ig_sub"/>
</dbReference>
<keyword evidence="2 7" id="KW-0732">Signal</keyword>
<dbReference type="SMART" id="SM00409">
    <property type="entry name" value="IG"/>
    <property type="match status" value="1"/>
</dbReference>
<dbReference type="PROSITE" id="PS50835">
    <property type="entry name" value="IG_LIKE"/>
    <property type="match status" value="1"/>
</dbReference>
<dbReference type="CTD" id="51744"/>
<feature type="compositionally biased region" description="Basic and acidic residues" evidence="5">
    <location>
        <begin position="274"/>
        <end position="283"/>
    </location>
</feature>
<dbReference type="InterPro" id="IPR024303">
    <property type="entry name" value="NK_rcpt_2B4_Ig_dom"/>
</dbReference>
<evidence type="ECO:0000256" key="2">
    <source>
        <dbReference type="ARBA" id="ARBA00022729"/>
    </source>
</evidence>
<dbReference type="GO" id="GO:0038023">
    <property type="term" value="F:signaling receptor activity"/>
    <property type="evidence" value="ECO:0007669"/>
    <property type="project" value="Ensembl"/>
</dbReference>
<dbReference type="Pfam" id="PF13895">
    <property type="entry name" value="Ig_2"/>
    <property type="match status" value="1"/>
</dbReference>
<evidence type="ECO:0000256" key="1">
    <source>
        <dbReference type="ARBA" id="ARBA00004370"/>
    </source>
</evidence>
<dbReference type="KEGG" id="mmur:105862702"/>
<dbReference type="InterPro" id="IPR013783">
    <property type="entry name" value="Ig-like_fold"/>
</dbReference>
<keyword evidence="4" id="KW-0325">Glycoprotein</keyword>
<dbReference type="GeneTree" id="ENSGT01030000234540"/>
<feature type="chain" id="PRO_5044150272" evidence="7">
    <location>
        <begin position="20"/>
        <end position="368"/>
    </location>
</feature>
<dbReference type="GO" id="GO:0009897">
    <property type="term" value="C:external side of plasma membrane"/>
    <property type="evidence" value="ECO:0007669"/>
    <property type="project" value="Ensembl"/>
</dbReference>
<dbReference type="Proteomes" id="UP000694394">
    <property type="component" value="Chromosome 2"/>
</dbReference>
<gene>
    <name evidence="9" type="primary">CD244</name>
</gene>
<evidence type="ECO:0000256" key="6">
    <source>
        <dbReference type="SAM" id="Phobius"/>
    </source>
</evidence>
<evidence type="ECO:0000256" key="7">
    <source>
        <dbReference type="SAM" id="SignalP"/>
    </source>
</evidence>
<keyword evidence="10" id="KW-1185">Reference proteome</keyword>
<accession>A0A8C5XEB7</accession>
<protein>
    <submittedName>
        <fullName evidence="9">CD244 molecule</fullName>
    </submittedName>
</protein>
<organism evidence="9 10">
    <name type="scientific">Microcebus murinus</name>
    <name type="common">Gray mouse lemur</name>
    <name type="synonym">Lemur murinus</name>
    <dbReference type="NCBI Taxonomy" id="30608"/>
    <lineage>
        <taxon>Eukaryota</taxon>
        <taxon>Metazoa</taxon>
        <taxon>Chordata</taxon>
        <taxon>Craniata</taxon>
        <taxon>Vertebrata</taxon>
        <taxon>Euteleostomi</taxon>
        <taxon>Mammalia</taxon>
        <taxon>Eutheria</taxon>
        <taxon>Euarchontoglires</taxon>
        <taxon>Primates</taxon>
        <taxon>Strepsirrhini</taxon>
        <taxon>Lemuriformes</taxon>
        <taxon>Cheirogaleidae</taxon>
        <taxon>Microcebus</taxon>
    </lineage>
</organism>
<dbReference type="GO" id="GO:0042288">
    <property type="term" value="F:MHC class I protein binding"/>
    <property type="evidence" value="ECO:0007669"/>
    <property type="project" value="Ensembl"/>
</dbReference>
<dbReference type="InterPro" id="IPR036179">
    <property type="entry name" value="Ig-like_dom_sf"/>
</dbReference>
<dbReference type="EMBL" id="ABDC03003098">
    <property type="status" value="NOT_ANNOTATED_CDS"/>
    <property type="molecule type" value="Genomic_DNA"/>
</dbReference>
<comment type="subcellular location">
    <subcellularLocation>
        <location evidence="1">Membrane</location>
    </subcellularLocation>
</comment>
<dbReference type="GO" id="GO:0071663">
    <property type="term" value="P:positive regulation of granzyme B production"/>
    <property type="evidence" value="ECO:0007669"/>
    <property type="project" value="Ensembl"/>
</dbReference>
<dbReference type="PANTHER" id="PTHR12080:SF56">
    <property type="entry name" value="NATURAL KILLER CELL RECEPTOR 2B4"/>
    <property type="match status" value="1"/>
</dbReference>
<proteinExistence type="predicted"/>
<dbReference type="GeneID" id="105862702"/>
<feature type="signal peptide" evidence="7">
    <location>
        <begin position="1"/>
        <end position="19"/>
    </location>
</feature>
<keyword evidence="6" id="KW-0812">Transmembrane</keyword>
<evidence type="ECO:0000313" key="9">
    <source>
        <dbReference type="Ensembl" id="ENSMICP00000013203.2"/>
    </source>
</evidence>
<dbReference type="GO" id="GO:0032757">
    <property type="term" value="P:positive regulation of interleukin-8 production"/>
    <property type="evidence" value="ECO:0007669"/>
    <property type="project" value="Ensembl"/>
</dbReference>
<evidence type="ECO:0000256" key="4">
    <source>
        <dbReference type="ARBA" id="ARBA00023180"/>
    </source>
</evidence>
<keyword evidence="3 6" id="KW-0472">Membrane</keyword>
<evidence type="ECO:0000256" key="5">
    <source>
        <dbReference type="SAM" id="MobiDB-lite"/>
    </source>
</evidence>
<dbReference type="OrthoDB" id="8955135at2759"/>
<reference evidence="9" key="2">
    <citation type="submission" date="2025-08" db="UniProtKB">
        <authorList>
            <consortium name="Ensembl"/>
        </authorList>
    </citation>
    <scope>IDENTIFICATION</scope>
</reference>
<feature type="region of interest" description="Disordered" evidence="5">
    <location>
        <begin position="274"/>
        <end position="305"/>
    </location>
</feature>
<feature type="transmembrane region" description="Helical" evidence="6">
    <location>
        <begin position="225"/>
        <end position="249"/>
    </location>
</feature>
<dbReference type="RefSeq" id="XP_012604654.1">
    <property type="nucleotide sequence ID" value="XM_012749200.1"/>
</dbReference>
<dbReference type="GO" id="GO:0060732">
    <property type="term" value="P:positive regulation of inositol phosphate biosynthetic process"/>
    <property type="evidence" value="ECO:0007669"/>
    <property type="project" value="Ensembl"/>
</dbReference>
<dbReference type="AlphaFoldDB" id="A0A8C5XEB7"/>
<sequence length="368" mass="41394">MLGQAVTLTLLLFLQVPQGQECPDSTNHVVGLSGESLQLWLNTTQTNISSVEWKMQLASHSSYQKILTWRNGSNINYESSTSNNISSKSRFIIKNLTLFINAAQQQDSGLYCVEVTNETGNVWRSRFEVLVFDEIEKPLLLGQGKVLDGGRCQVSLYCSVSRDSNVSYAWYRGSELIQRSRNVTHLEIDADGMYIYTCNVSNPVSWKTHTLNFTKGCQNAQEFRFGPFLVTTVILITLLLGTLACFCVWKRKRKQPQTSAEEFLTIYEDVKDLQTRRNQEQKPKQNSPAEGSTIYSTIQSQSSASTSQETANTLYSFIQPSRKSGSKKNNHSLSFSSTIYEEVGKGQPKAQDPAKLSRKELESFSAYS</sequence>
<feature type="region of interest" description="Disordered" evidence="5">
    <location>
        <begin position="339"/>
        <end position="368"/>
    </location>
</feature>
<dbReference type="GO" id="GO:0032729">
    <property type="term" value="P:positive regulation of type II interferon production"/>
    <property type="evidence" value="ECO:0007669"/>
    <property type="project" value="Ensembl"/>
</dbReference>
<keyword evidence="6" id="KW-1133">Transmembrane helix</keyword>
<dbReference type="InterPro" id="IPR007110">
    <property type="entry name" value="Ig-like_dom"/>
</dbReference>
<feature type="domain" description="Ig-like" evidence="8">
    <location>
        <begin position="138"/>
        <end position="214"/>
    </location>
</feature>
<reference evidence="9" key="3">
    <citation type="submission" date="2025-09" db="UniProtKB">
        <authorList>
            <consortium name="Ensembl"/>
        </authorList>
    </citation>
    <scope>IDENTIFICATION</scope>
</reference>
<dbReference type="SUPFAM" id="SSF48726">
    <property type="entry name" value="Immunoglobulin"/>
    <property type="match status" value="2"/>
</dbReference>